<gene>
    <name evidence="2" type="ORF">GCM10023189_18920</name>
</gene>
<dbReference type="EMBL" id="BAABHD010000022">
    <property type="protein sequence ID" value="GAA4453608.1"/>
    <property type="molecule type" value="Genomic_DNA"/>
</dbReference>
<feature type="domain" description="PKD/Chitinase" evidence="1">
    <location>
        <begin position="934"/>
        <end position="1005"/>
    </location>
</feature>
<evidence type="ECO:0000313" key="3">
    <source>
        <dbReference type="Proteomes" id="UP001501175"/>
    </source>
</evidence>
<protein>
    <recommendedName>
        <fullName evidence="1">PKD/Chitinase domain-containing protein</fullName>
    </recommendedName>
</protein>
<dbReference type="Gene3D" id="2.60.40.740">
    <property type="match status" value="1"/>
</dbReference>
<dbReference type="InterPro" id="IPR022409">
    <property type="entry name" value="PKD/Chitinase_dom"/>
</dbReference>
<dbReference type="SMART" id="SM00089">
    <property type="entry name" value="PKD"/>
    <property type="match status" value="7"/>
</dbReference>
<dbReference type="InterPro" id="IPR035986">
    <property type="entry name" value="PKD_dom_sf"/>
</dbReference>
<proteinExistence type="predicted"/>
<evidence type="ECO:0000313" key="2">
    <source>
        <dbReference type="EMBL" id="GAA4453608.1"/>
    </source>
</evidence>
<reference evidence="3" key="1">
    <citation type="journal article" date="2019" name="Int. J. Syst. Evol. Microbiol.">
        <title>The Global Catalogue of Microorganisms (GCM) 10K type strain sequencing project: providing services to taxonomists for standard genome sequencing and annotation.</title>
        <authorList>
            <consortium name="The Broad Institute Genomics Platform"/>
            <consortium name="The Broad Institute Genome Sequencing Center for Infectious Disease"/>
            <person name="Wu L."/>
            <person name="Ma J."/>
        </authorList>
    </citation>
    <scope>NUCLEOTIDE SEQUENCE [LARGE SCALE GENOMIC DNA]</scope>
    <source>
        <strain evidence="3">JCM 17927</strain>
    </source>
</reference>
<dbReference type="Pfam" id="PF18962">
    <property type="entry name" value="Por_Secre_tail"/>
    <property type="match status" value="1"/>
</dbReference>
<feature type="domain" description="PKD/Chitinase" evidence="1">
    <location>
        <begin position="329"/>
        <end position="404"/>
    </location>
</feature>
<evidence type="ECO:0000259" key="1">
    <source>
        <dbReference type="SMART" id="SM00089"/>
    </source>
</evidence>
<name>A0ABP8MSJ9_9BACT</name>
<dbReference type="NCBIfam" id="TIGR04183">
    <property type="entry name" value="Por_Secre_tail"/>
    <property type="match status" value="1"/>
</dbReference>
<organism evidence="2 3">
    <name type="scientific">Nibrella saemangeumensis</name>
    <dbReference type="NCBI Taxonomy" id="1084526"/>
    <lineage>
        <taxon>Bacteria</taxon>
        <taxon>Pseudomonadati</taxon>
        <taxon>Bacteroidota</taxon>
        <taxon>Cytophagia</taxon>
        <taxon>Cytophagales</taxon>
        <taxon>Spirosomataceae</taxon>
        <taxon>Nibrella</taxon>
    </lineage>
</organism>
<dbReference type="Proteomes" id="UP001501175">
    <property type="component" value="Unassembled WGS sequence"/>
</dbReference>
<keyword evidence="3" id="KW-1185">Reference proteome</keyword>
<dbReference type="SUPFAM" id="SSF49299">
    <property type="entry name" value="PKD domain"/>
    <property type="match status" value="2"/>
</dbReference>
<dbReference type="RefSeq" id="WP_345242858.1">
    <property type="nucleotide sequence ID" value="NZ_BAABHD010000022.1"/>
</dbReference>
<dbReference type="InterPro" id="IPR026444">
    <property type="entry name" value="Secre_tail"/>
</dbReference>
<feature type="domain" description="PKD/Chitinase" evidence="1">
    <location>
        <begin position="721"/>
        <end position="794"/>
    </location>
</feature>
<sequence length="1214" mass="119524">MNHKYSLLATGGKVCLANARNPNHPLWLVWGTLLFFIALSGQVNAQTAPASITVSGACLSNTYVLTKYADNYEGTGRPAYSGTGTVSIGGTTYDGVAMAVFYEPAGPAWVLTFDGGAYLSNPSTATVPPTSGWVAVTTGVVGTCEGSAPVTVISGTVRITPTAVATICAGSPVSLTATPTDLASPVTYAWSSSPAGISGSGAILTQNAPSVSGITTYLITVTATSGPSSATASTQVVVKPSPTLTAGVKTNPTTCGGSDGSIAFTTTNVPNGSYTLTYTGAGSPRQITVSSNTFSLTGLSAGTYINFSITYNGCTGSLATPITLTNPNAPGLTLSSSGPISCTAPTATLTATSGFVSYSFSAGATQQGGPAGNTATVSTAGVYSVSATAANGCTAVNSVTVTGSSTPTPVDLTASSAISCATPTVTLAATPGFVSYSFSAGATQQGGPAGNTASVSTAGTYSVTAVNANACTSTTMVTVTGSSTGQPVDLVVSAPITCTAPTATLTATAGFASYRFSAGASQQGGSGGNTATVTLAGTYSVTATDANGCTSTTIVTVSGSSTPPPVELSANGPVSCTAPTSTLTATPGFISYSFSAGATQQGGAGGNTATVTLAGTYSVSAVNATGCVSITSVTVTGSSTPTPVDLRASSAISCATPTVTLAATPGFVSYSFSAGATQQGGPAGNTASVSTAGTYSVTAVNANACTSTTMVTVTGSSTGQPVDLVVSGPVPCTGAPVTLSATVGFASYSFSAGATQQGGSGGNTATVLTAGVYSVTATDANACTSTTMVMVSPAPVVSITPSSTTICAGQQATLTATGGTGYLWSTGETTASISVTASSSYSVTLTDGSGCSATATVTVNPLPGVSINPVSPTICAGQSVTLEASAGSSYVWSNAATSQSISVGAAGPYSVTVTGANGCSNTATAMVTVNPLPVVSIVASATAVSVGQSVTLTASGGDSYQWSTGDSGNRITVSAAEASTVYSVTVTNAAGCSQTASVTLTGVAVSGPNSLCVKTAPPLDGEVTLPLTMTVVGASPAYTYSWSYKAAKSKNYKDIGPKGTSIGKVELEPVPGEPTLLITGTKGNLNSLQNNVIRLTVKLGNTVLGSFETLLDGSCPLAIPNAREGVITSEDVQVRVYPNPIADQLQVEIRGLSKPAKVSLFDLRGIQQGKWAVEPVEGTGQLKTSVTNLSEGLYLLQVETAEGVLHRQRVLKQR</sequence>
<feature type="domain" description="PKD/Chitinase" evidence="1">
    <location>
        <begin position="864"/>
        <end position="932"/>
    </location>
</feature>
<feature type="domain" description="PKD/Chitinase" evidence="1">
    <location>
        <begin position="796"/>
        <end position="862"/>
    </location>
</feature>
<feature type="domain" description="PKD/Chitinase" evidence="1">
    <location>
        <begin position="491"/>
        <end position="562"/>
    </location>
</feature>
<comment type="caution">
    <text evidence="2">The sequence shown here is derived from an EMBL/GenBank/DDBJ whole genome shotgun (WGS) entry which is preliminary data.</text>
</comment>
<accession>A0ABP8MSJ9</accession>
<feature type="domain" description="PKD/Chitinase" evidence="1">
    <location>
        <begin position="160"/>
        <end position="241"/>
    </location>
</feature>